<evidence type="ECO:0000313" key="2">
    <source>
        <dbReference type="Proteomes" id="UP000828251"/>
    </source>
</evidence>
<reference evidence="1 2" key="1">
    <citation type="journal article" date="2021" name="Plant Biotechnol. J.">
        <title>Multi-omics assisted identification of the key and species-specific regulatory components of drought-tolerant mechanisms in Gossypium stocksii.</title>
        <authorList>
            <person name="Yu D."/>
            <person name="Ke L."/>
            <person name="Zhang D."/>
            <person name="Wu Y."/>
            <person name="Sun Y."/>
            <person name="Mei J."/>
            <person name="Sun J."/>
            <person name="Sun Y."/>
        </authorList>
    </citation>
    <scope>NUCLEOTIDE SEQUENCE [LARGE SCALE GENOMIC DNA]</scope>
    <source>
        <strain evidence="2">cv. E1</strain>
        <tissue evidence="1">Leaf</tissue>
    </source>
</reference>
<keyword evidence="2" id="KW-1185">Reference proteome</keyword>
<proteinExistence type="predicted"/>
<gene>
    <name evidence="1" type="ORF">J1N35_026588</name>
</gene>
<evidence type="ECO:0000313" key="1">
    <source>
        <dbReference type="EMBL" id="KAH1074260.1"/>
    </source>
</evidence>
<dbReference type="Proteomes" id="UP000828251">
    <property type="component" value="Unassembled WGS sequence"/>
</dbReference>
<protein>
    <recommendedName>
        <fullName evidence="3">Reverse transcriptase domain-containing protein</fullName>
    </recommendedName>
</protein>
<dbReference type="EMBL" id="JAIQCV010000008">
    <property type="protein sequence ID" value="KAH1074260.1"/>
    <property type="molecule type" value="Genomic_DNA"/>
</dbReference>
<accession>A0A9D3V952</accession>
<dbReference type="OrthoDB" id="1166723at2759"/>
<organism evidence="1 2">
    <name type="scientific">Gossypium stocksii</name>
    <dbReference type="NCBI Taxonomy" id="47602"/>
    <lineage>
        <taxon>Eukaryota</taxon>
        <taxon>Viridiplantae</taxon>
        <taxon>Streptophyta</taxon>
        <taxon>Embryophyta</taxon>
        <taxon>Tracheophyta</taxon>
        <taxon>Spermatophyta</taxon>
        <taxon>Magnoliopsida</taxon>
        <taxon>eudicotyledons</taxon>
        <taxon>Gunneridae</taxon>
        <taxon>Pentapetalae</taxon>
        <taxon>rosids</taxon>
        <taxon>malvids</taxon>
        <taxon>Malvales</taxon>
        <taxon>Malvaceae</taxon>
        <taxon>Malvoideae</taxon>
        <taxon>Gossypium</taxon>
    </lineage>
</organism>
<name>A0A9D3V952_9ROSI</name>
<comment type="caution">
    <text evidence="1">The sequence shown here is derived from an EMBL/GenBank/DDBJ whole genome shotgun (WGS) entry which is preliminary data.</text>
</comment>
<sequence>MRDQNTVFFHNFVTQRKKRNIIKILEYERGGWVEGDNAINELATNFFQNPFSSNPLQSGERLRSKIQLCITESLNEKLIREFKEEEVVEALKSKSPLKASGKDGYPTFFYQKFWHIIVKNVVNYCLQILNNGKNFEEINKTNIVLILKVQAPTNL</sequence>
<evidence type="ECO:0008006" key="3">
    <source>
        <dbReference type="Google" id="ProtNLM"/>
    </source>
</evidence>
<dbReference type="AlphaFoldDB" id="A0A9D3V952"/>